<keyword evidence="4" id="KW-1185">Reference proteome</keyword>
<dbReference type="InterPro" id="IPR025286">
    <property type="entry name" value="MOFRL_assoc_dom"/>
</dbReference>
<feature type="domain" description="MOFRL" evidence="1">
    <location>
        <begin position="323"/>
        <end position="429"/>
    </location>
</feature>
<dbReference type="Proteomes" id="UP000648801">
    <property type="component" value="Unassembled WGS sequence"/>
</dbReference>
<dbReference type="GO" id="GO:0005737">
    <property type="term" value="C:cytoplasm"/>
    <property type="evidence" value="ECO:0007669"/>
    <property type="project" value="TreeGrafter"/>
</dbReference>
<dbReference type="Pfam" id="PF05161">
    <property type="entry name" value="MOFRL"/>
    <property type="match status" value="1"/>
</dbReference>
<dbReference type="InterPro" id="IPR037035">
    <property type="entry name" value="GK-like_C_sf"/>
</dbReference>
<sequence length="436" mass="46487">MKAREEALGIFLSALRASRIGPAMGRCFHCDGTVLEIGDNRYQTTEYERLVLIAIGKAAGSMSTAFLDQTSTIAERFEGIIAGHPSEEPLPARFRKYRGGHPTPNEASIAAAEDTLRTLESLTERDLVVFLISGGGSAMVEQFLLTSASLDVVIETHKALVECGAPITQINVVRKHLSAVKGGRLAAAAAPAEQVTVFVSDVPAGELDALSSGPTMPDRSTMDDVYQIANRYELAKRLPAPVAGLLESHALTETPKLGDITFERSQWVVLLDSACLEHAAAVQARELGWHVEVDNTCDDWSTERAAEHLLHRLREMRSARERVCLLSAGEVTVCVPSSVKGNGGRNQHFALLCSEKIADSDIVVLSGGSDGIDGNSEAAGAIVDGTTVSRADVVGFPVNRALQEFNSGALLALLGDNITTGPTGNNLRDLRILLAP</sequence>
<reference evidence="3" key="1">
    <citation type="journal article" date="2014" name="Int. J. Syst. Evol. Microbiol.">
        <title>Complete genome sequence of Corynebacterium casei LMG S-19264T (=DSM 44701T), isolated from a smear-ripened cheese.</title>
        <authorList>
            <consortium name="US DOE Joint Genome Institute (JGI-PGF)"/>
            <person name="Walter F."/>
            <person name="Albersmeier A."/>
            <person name="Kalinowski J."/>
            <person name="Ruckert C."/>
        </authorList>
    </citation>
    <scope>NUCLEOTIDE SEQUENCE</scope>
    <source>
        <strain evidence="3">CGMCC 1.15447</strain>
    </source>
</reference>
<dbReference type="PANTHER" id="PTHR12227:SF0">
    <property type="entry name" value="GLYCERATE KINASE"/>
    <property type="match status" value="1"/>
</dbReference>
<dbReference type="Gene3D" id="3.40.1480.10">
    <property type="entry name" value="MOFRL domain"/>
    <property type="match status" value="1"/>
</dbReference>
<evidence type="ECO:0000313" key="3">
    <source>
        <dbReference type="EMBL" id="GGA66473.1"/>
    </source>
</evidence>
<evidence type="ECO:0000259" key="1">
    <source>
        <dbReference type="Pfam" id="PF05161"/>
    </source>
</evidence>
<comment type="caution">
    <text evidence="3">The sequence shown here is derived from an EMBL/GenBank/DDBJ whole genome shotgun (WGS) entry which is preliminary data.</text>
</comment>
<dbReference type="AlphaFoldDB" id="A0A916W572"/>
<dbReference type="RefSeq" id="WP_188758936.1">
    <property type="nucleotide sequence ID" value="NZ_JAGSYK010000001.1"/>
</dbReference>
<dbReference type="Pfam" id="PF13660">
    <property type="entry name" value="DUF4147"/>
    <property type="match status" value="1"/>
</dbReference>
<gene>
    <name evidence="3" type="ORF">GCM10011507_17490</name>
</gene>
<dbReference type="SUPFAM" id="SSF82544">
    <property type="entry name" value="GckA/TtuD-like"/>
    <property type="match status" value="1"/>
</dbReference>
<evidence type="ECO:0000259" key="2">
    <source>
        <dbReference type="Pfam" id="PF13660"/>
    </source>
</evidence>
<dbReference type="Gene3D" id="3.40.50.10180">
    <property type="entry name" value="Glycerate kinase, MOFRL-like N-terminal domain"/>
    <property type="match status" value="1"/>
</dbReference>
<organism evidence="3 4">
    <name type="scientific">Edaphobacter acidisoli</name>
    <dbReference type="NCBI Taxonomy" id="2040573"/>
    <lineage>
        <taxon>Bacteria</taxon>
        <taxon>Pseudomonadati</taxon>
        <taxon>Acidobacteriota</taxon>
        <taxon>Terriglobia</taxon>
        <taxon>Terriglobales</taxon>
        <taxon>Acidobacteriaceae</taxon>
        <taxon>Edaphobacter</taxon>
    </lineage>
</organism>
<proteinExistence type="predicted"/>
<dbReference type="GO" id="GO:0008887">
    <property type="term" value="F:glycerate kinase activity"/>
    <property type="evidence" value="ECO:0007669"/>
    <property type="project" value="InterPro"/>
</dbReference>
<name>A0A916W572_9BACT</name>
<reference evidence="3" key="2">
    <citation type="submission" date="2020-09" db="EMBL/GenBank/DDBJ databases">
        <authorList>
            <person name="Sun Q."/>
            <person name="Zhou Y."/>
        </authorList>
    </citation>
    <scope>NUCLEOTIDE SEQUENCE</scope>
    <source>
        <strain evidence="3">CGMCC 1.15447</strain>
    </source>
</reference>
<dbReference type="InterPro" id="IPR038614">
    <property type="entry name" value="GK_N_sf"/>
</dbReference>
<accession>A0A916W572</accession>
<dbReference type="PANTHER" id="PTHR12227">
    <property type="entry name" value="GLYCERATE KINASE"/>
    <property type="match status" value="1"/>
</dbReference>
<feature type="domain" description="MOFRL-associated" evidence="2">
    <location>
        <begin position="8"/>
        <end position="247"/>
    </location>
</feature>
<protein>
    <submittedName>
        <fullName evidence="3">Hydroxypyruvate reductase</fullName>
    </submittedName>
</protein>
<dbReference type="InterPro" id="IPR007835">
    <property type="entry name" value="MOFRL"/>
</dbReference>
<evidence type="ECO:0000313" key="4">
    <source>
        <dbReference type="Proteomes" id="UP000648801"/>
    </source>
</evidence>
<dbReference type="InterPro" id="IPR039760">
    <property type="entry name" value="MOFRL_protein"/>
</dbReference>
<dbReference type="EMBL" id="BMJB01000001">
    <property type="protein sequence ID" value="GGA66473.1"/>
    <property type="molecule type" value="Genomic_DNA"/>
</dbReference>